<proteinExistence type="inferred from homology"/>
<dbReference type="CDD" id="cd00761">
    <property type="entry name" value="Glyco_tranf_GTA_type"/>
    <property type="match status" value="1"/>
</dbReference>
<dbReference type="InterPro" id="IPR029044">
    <property type="entry name" value="Nucleotide-diphossugar_trans"/>
</dbReference>
<keyword evidence="2" id="KW-1003">Cell membrane</keyword>
<evidence type="ECO:0000256" key="1">
    <source>
        <dbReference type="ARBA" id="ARBA00006739"/>
    </source>
</evidence>
<evidence type="ECO:0000256" key="3">
    <source>
        <dbReference type="ARBA" id="ARBA00022676"/>
    </source>
</evidence>
<feature type="compositionally biased region" description="Low complexity" evidence="5">
    <location>
        <begin position="213"/>
        <end position="228"/>
    </location>
</feature>
<dbReference type="Pfam" id="PF00535">
    <property type="entry name" value="Glycos_transf_2"/>
    <property type="match status" value="1"/>
</dbReference>
<evidence type="ECO:0000313" key="8">
    <source>
        <dbReference type="Proteomes" id="UP000189310"/>
    </source>
</evidence>
<keyword evidence="3" id="KW-0328">Glycosyltransferase</keyword>
<dbReference type="SUPFAM" id="SSF53448">
    <property type="entry name" value="Nucleotide-diphospho-sugar transferases"/>
    <property type="match status" value="1"/>
</dbReference>
<dbReference type="PANTHER" id="PTHR43179:SF12">
    <property type="entry name" value="GALACTOFURANOSYLTRANSFERASE GLFT2"/>
    <property type="match status" value="1"/>
</dbReference>
<comment type="caution">
    <text evidence="7">The sequence shown here is derived from an EMBL/GenBank/DDBJ whole genome shotgun (WGS) entry which is preliminary data.</text>
</comment>
<accession>A0ABX3IWI1</accession>
<gene>
    <name evidence="7" type="ORF">BVL52_02500</name>
</gene>
<keyword evidence="2" id="KW-0997">Cell inner membrane</keyword>
<dbReference type="InterPro" id="IPR001173">
    <property type="entry name" value="Glyco_trans_2-like"/>
</dbReference>
<name>A0ABX3IWI1_9PSED</name>
<keyword evidence="2" id="KW-0472">Membrane</keyword>
<feature type="region of interest" description="Disordered" evidence="5">
    <location>
        <begin position="213"/>
        <end position="234"/>
    </location>
</feature>
<dbReference type="EMBL" id="MTLN01000002">
    <property type="protein sequence ID" value="ONN72668.1"/>
    <property type="molecule type" value="Genomic_DNA"/>
</dbReference>
<evidence type="ECO:0000256" key="2">
    <source>
        <dbReference type="ARBA" id="ARBA00022519"/>
    </source>
</evidence>
<reference evidence="7 8" key="1">
    <citation type="submission" date="2017-01" db="EMBL/GenBank/DDBJ databases">
        <title>Pseudomonas psychrotolerans genome sequencing and assembly.</title>
        <authorList>
            <person name="Vyas B."/>
            <person name="Mayilraj S."/>
        </authorList>
    </citation>
    <scope>NUCLEOTIDE SEQUENCE [LARGE SCALE GENOMIC DNA]</scope>
    <source>
        <strain evidence="7 8">SDS18</strain>
    </source>
</reference>
<dbReference type="Gene3D" id="3.90.550.10">
    <property type="entry name" value="Spore Coat Polysaccharide Biosynthesis Protein SpsA, Chain A"/>
    <property type="match status" value="1"/>
</dbReference>
<organism evidence="7 8">
    <name type="scientific">Pseudomonas oryzihabitans</name>
    <dbReference type="NCBI Taxonomy" id="47885"/>
    <lineage>
        <taxon>Bacteria</taxon>
        <taxon>Pseudomonadati</taxon>
        <taxon>Pseudomonadota</taxon>
        <taxon>Gammaproteobacteria</taxon>
        <taxon>Pseudomonadales</taxon>
        <taxon>Pseudomonadaceae</taxon>
        <taxon>Pseudomonas</taxon>
    </lineage>
</organism>
<dbReference type="PANTHER" id="PTHR43179">
    <property type="entry name" value="RHAMNOSYLTRANSFERASE WBBL"/>
    <property type="match status" value="1"/>
</dbReference>
<feature type="domain" description="Glycosyltransferase 2-like" evidence="6">
    <location>
        <begin position="40"/>
        <end position="155"/>
    </location>
</feature>
<dbReference type="Proteomes" id="UP000189310">
    <property type="component" value="Unassembled WGS sequence"/>
</dbReference>
<sequence length="234" mass="25208">MRLCWADGSEVLGSPLAAVEPLRPIPVEAPVASVEPLVDVLIAIYRGREGSLACIQGVLDSLDANQTPMNVVVLDDESPEPELSQALRELDEAGRIKLHRSPANLGFIRNMNRGMTLHPARDVVWLNADARVCDEWLDRLREAAYSAADVATATLSETTASCSASRKAARTTSCPRWTNSVLCIARQPATSRLRPRSRWVVASASISSSARRSRSACSTRSSSSAVMAKKPIGA</sequence>
<keyword evidence="4" id="KW-0808">Transferase</keyword>
<protein>
    <recommendedName>
        <fullName evidence="6">Glycosyltransferase 2-like domain-containing protein</fullName>
    </recommendedName>
</protein>
<evidence type="ECO:0000259" key="6">
    <source>
        <dbReference type="Pfam" id="PF00535"/>
    </source>
</evidence>
<keyword evidence="8" id="KW-1185">Reference proteome</keyword>
<comment type="similarity">
    <text evidence="1">Belongs to the glycosyltransferase 2 family.</text>
</comment>
<evidence type="ECO:0000256" key="4">
    <source>
        <dbReference type="ARBA" id="ARBA00022679"/>
    </source>
</evidence>
<evidence type="ECO:0000313" key="7">
    <source>
        <dbReference type="EMBL" id="ONN72668.1"/>
    </source>
</evidence>
<evidence type="ECO:0000256" key="5">
    <source>
        <dbReference type="SAM" id="MobiDB-lite"/>
    </source>
</evidence>